<dbReference type="Pfam" id="PF00072">
    <property type="entry name" value="Response_reg"/>
    <property type="match status" value="1"/>
</dbReference>
<dbReference type="PROSITE" id="PS50110">
    <property type="entry name" value="RESPONSE_REGULATORY"/>
    <property type="match status" value="1"/>
</dbReference>
<name>A0ABU9WTR0_9BURK</name>
<evidence type="ECO:0000256" key="4">
    <source>
        <dbReference type="ARBA" id="ARBA00023163"/>
    </source>
</evidence>
<dbReference type="Proteomes" id="UP001466933">
    <property type="component" value="Unassembled WGS sequence"/>
</dbReference>
<gene>
    <name evidence="8" type="ORF">VOI36_36700</name>
</gene>
<dbReference type="Gene3D" id="3.40.50.2300">
    <property type="match status" value="1"/>
</dbReference>
<sequence>MFKVLVVDDHPVMVMAITMVLEQDPMIKVIGSSGDGNDALALYRRHRDELDLLIVDIELAGLNGLDLIERIRTSDRDVRILVMSSQPGELVAARCRALGANGYVEKSNDASHILNGAKAVLSGFSCFPEAIANTAPDDAAGSPLAQLSEREQVIFRYLAKGCSNKEIAEILSLSGKTVSTHKTNILGKLGVKSVVDLAALARSHRLI</sequence>
<dbReference type="PRINTS" id="PR00038">
    <property type="entry name" value="HTHLUXR"/>
</dbReference>
<dbReference type="CDD" id="cd06170">
    <property type="entry name" value="LuxR_C_like"/>
    <property type="match status" value="1"/>
</dbReference>
<dbReference type="EMBL" id="JBCPYA010000025">
    <property type="protein sequence ID" value="MEN2475447.1"/>
    <property type="molecule type" value="Genomic_DNA"/>
</dbReference>
<keyword evidence="1 5" id="KW-0597">Phosphoprotein</keyword>
<reference evidence="8 9" key="1">
    <citation type="submission" date="2024-05" db="EMBL/GenBank/DDBJ databases">
        <title>Burkholderia sp. Nov. a novel bacteria isolated from rhizosphere soil of Camellia sinensis.</title>
        <authorList>
            <person name="Dong Y."/>
        </authorList>
    </citation>
    <scope>NUCLEOTIDE SEQUENCE [LARGE SCALE GENOMIC DNA]</scope>
    <source>
        <strain evidence="8 9">GS2Y</strain>
    </source>
</reference>
<evidence type="ECO:0000259" key="6">
    <source>
        <dbReference type="PROSITE" id="PS50043"/>
    </source>
</evidence>
<dbReference type="PANTHER" id="PTHR43214:SF41">
    <property type="entry name" value="NITRATE_NITRITE RESPONSE REGULATOR PROTEIN NARP"/>
    <property type="match status" value="1"/>
</dbReference>
<evidence type="ECO:0000256" key="1">
    <source>
        <dbReference type="ARBA" id="ARBA00022553"/>
    </source>
</evidence>
<proteinExistence type="predicted"/>
<dbReference type="Pfam" id="PF00196">
    <property type="entry name" value="GerE"/>
    <property type="match status" value="1"/>
</dbReference>
<keyword evidence="9" id="KW-1185">Reference proteome</keyword>
<dbReference type="Gene3D" id="1.10.10.10">
    <property type="entry name" value="Winged helix-like DNA-binding domain superfamily/Winged helix DNA-binding domain"/>
    <property type="match status" value="1"/>
</dbReference>
<dbReference type="SUPFAM" id="SSF52172">
    <property type="entry name" value="CheY-like"/>
    <property type="match status" value="1"/>
</dbReference>
<dbReference type="CDD" id="cd17535">
    <property type="entry name" value="REC_NarL-like"/>
    <property type="match status" value="1"/>
</dbReference>
<evidence type="ECO:0000256" key="2">
    <source>
        <dbReference type="ARBA" id="ARBA00023015"/>
    </source>
</evidence>
<keyword evidence="2" id="KW-0805">Transcription regulation</keyword>
<keyword evidence="3" id="KW-0238">DNA-binding</keyword>
<dbReference type="SMART" id="SM00448">
    <property type="entry name" value="REC"/>
    <property type="match status" value="1"/>
</dbReference>
<keyword evidence="4" id="KW-0804">Transcription</keyword>
<feature type="domain" description="HTH luxR-type" evidence="6">
    <location>
        <begin position="140"/>
        <end position="205"/>
    </location>
</feature>
<dbReference type="PROSITE" id="PS00622">
    <property type="entry name" value="HTH_LUXR_1"/>
    <property type="match status" value="1"/>
</dbReference>
<evidence type="ECO:0000259" key="7">
    <source>
        <dbReference type="PROSITE" id="PS50110"/>
    </source>
</evidence>
<dbReference type="PROSITE" id="PS50043">
    <property type="entry name" value="HTH_LUXR_2"/>
    <property type="match status" value="1"/>
</dbReference>
<dbReference type="PANTHER" id="PTHR43214">
    <property type="entry name" value="TWO-COMPONENT RESPONSE REGULATOR"/>
    <property type="match status" value="1"/>
</dbReference>
<evidence type="ECO:0000256" key="3">
    <source>
        <dbReference type="ARBA" id="ARBA00023125"/>
    </source>
</evidence>
<dbReference type="InterPro" id="IPR011006">
    <property type="entry name" value="CheY-like_superfamily"/>
</dbReference>
<organism evidence="8 9">
    <name type="scientific">Burkholderia theae</name>
    <dbReference type="NCBI Taxonomy" id="3143496"/>
    <lineage>
        <taxon>Bacteria</taxon>
        <taxon>Pseudomonadati</taxon>
        <taxon>Pseudomonadota</taxon>
        <taxon>Betaproteobacteria</taxon>
        <taxon>Burkholderiales</taxon>
        <taxon>Burkholderiaceae</taxon>
        <taxon>Burkholderia</taxon>
    </lineage>
</organism>
<feature type="modified residue" description="4-aspartylphosphate" evidence="5">
    <location>
        <position position="56"/>
    </location>
</feature>
<dbReference type="InterPro" id="IPR016032">
    <property type="entry name" value="Sig_transdc_resp-reg_C-effctor"/>
</dbReference>
<evidence type="ECO:0000313" key="8">
    <source>
        <dbReference type="EMBL" id="MEN2475447.1"/>
    </source>
</evidence>
<comment type="caution">
    <text evidence="8">The sequence shown here is derived from an EMBL/GenBank/DDBJ whole genome shotgun (WGS) entry which is preliminary data.</text>
</comment>
<dbReference type="SMART" id="SM00421">
    <property type="entry name" value="HTH_LUXR"/>
    <property type="match status" value="1"/>
</dbReference>
<dbReference type="InterPro" id="IPR039420">
    <property type="entry name" value="WalR-like"/>
</dbReference>
<dbReference type="InterPro" id="IPR058245">
    <property type="entry name" value="NreC/VraR/RcsB-like_REC"/>
</dbReference>
<dbReference type="RefSeq" id="WP_343495357.1">
    <property type="nucleotide sequence ID" value="NZ_JBCPYA010000025.1"/>
</dbReference>
<protein>
    <submittedName>
        <fullName evidence="8">Response regulator transcription factor</fullName>
    </submittedName>
</protein>
<feature type="domain" description="Response regulatory" evidence="7">
    <location>
        <begin position="3"/>
        <end position="121"/>
    </location>
</feature>
<dbReference type="InterPro" id="IPR001789">
    <property type="entry name" value="Sig_transdc_resp-reg_receiver"/>
</dbReference>
<dbReference type="SUPFAM" id="SSF46894">
    <property type="entry name" value="C-terminal effector domain of the bipartite response regulators"/>
    <property type="match status" value="1"/>
</dbReference>
<accession>A0ABU9WTR0</accession>
<dbReference type="InterPro" id="IPR000792">
    <property type="entry name" value="Tscrpt_reg_LuxR_C"/>
</dbReference>
<dbReference type="InterPro" id="IPR036388">
    <property type="entry name" value="WH-like_DNA-bd_sf"/>
</dbReference>
<evidence type="ECO:0000313" key="9">
    <source>
        <dbReference type="Proteomes" id="UP001466933"/>
    </source>
</evidence>
<evidence type="ECO:0000256" key="5">
    <source>
        <dbReference type="PROSITE-ProRule" id="PRU00169"/>
    </source>
</evidence>